<dbReference type="Pfam" id="PF00563">
    <property type="entry name" value="EAL"/>
    <property type="match status" value="1"/>
</dbReference>
<evidence type="ECO:0000256" key="1">
    <source>
        <dbReference type="SAM" id="Coils"/>
    </source>
</evidence>
<organism evidence="4 5">
    <name type="scientific">Parvibaculum lavamentivorans (strain DS-1 / DSM 13023 / NCIMB 13966)</name>
    <dbReference type="NCBI Taxonomy" id="402881"/>
    <lineage>
        <taxon>Bacteria</taxon>
        <taxon>Pseudomonadati</taxon>
        <taxon>Pseudomonadota</taxon>
        <taxon>Alphaproteobacteria</taxon>
        <taxon>Hyphomicrobiales</taxon>
        <taxon>Parvibaculaceae</taxon>
        <taxon>Parvibaculum</taxon>
    </lineage>
</organism>
<dbReference type="PROSITE" id="PS50883">
    <property type="entry name" value="EAL"/>
    <property type="match status" value="1"/>
</dbReference>
<dbReference type="PANTHER" id="PTHR33121:SF79">
    <property type="entry name" value="CYCLIC DI-GMP PHOSPHODIESTERASE PDED-RELATED"/>
    <property type="match status" value="1"/>
</dbReference>
<evidence type="ECO:0000259" key="3">
    <source>
        <dbReference type="PROSITE" id="PS50883"/>
    </source>
</evidence>
<dbReference type="InterPro" id="IPR035919">
    <property type="entry name" value="EAL_sf"/>
</dbReference>
<keyword evidence="1" id="KW-0175">Coiled coil</keyword>
<accession>A7HPQ8</accession>
<gene>
    <name evidence="4" type="ordered locus">Plav_0268</name>
</gene>
<dbReference type="Gene3D" id="3.20.20.450">
    <property type="entry name" value="EAL domain"/>
    <property type="match status" value="1"/>
</dbReference>
<dbReference type="PANTHER" id="PTHR33121">
    <property type="entry name" value="CYCLIC DI-GMP PHOSPHODIESTERASE PDEF"/>
    <property type="match status" value="1"/>
</dbReference>
<feature type="region of interest" description="Disordered" evidence="2">
    <location>
        <begin position="147"/>
        <end position="172"/>
    </location>
</feature>
<dbReference type="SUPFAM" id="SSF141868">
    <property type="entry name" value="EAL domain-like"/>
    <property type="match status" value="1"/>
</dbReference>
<dbReference type="STRING" id="402881.Plav_0268"/>
<dbReference type="GO" id="GO:0071111">
    <property type="term" value="F:cyclic-guanylate-specific phosphodiesterase activity"/>
    <property type="evidence" value="ECO:0007669"/>
    <property type="project" value="InterPro"/>
</dbReference>
<dbReference type="CDD" id="cd01948">
    <property type="entry name" value="EAL"/>
    <property type="match status" value="1"/>
</dbReference>
<dbReference type="eggNOG" id="COG2200">
    <property type="taxonomic scope" value="Bacteria"/>
</dbReference>
<dbReference type="OrthoDB" id="7178689at2"/>
<dbReference type="InterPro" id="IPR050706">
    <property type="entry name" value="Cyclic-di-GMP_PDE-like"/>
</dbReference>
<proteinExistence type="predicted"/>
<feature type="domain" description="EAL" evidence="3">
    <location>
        <begin position="171"/>
        <end position="423"/>
    </location>
</feature>
<evidence type="ECO:0000313" key="5">
    <source>
        <dbReference type="Proteomes" id="UP000006377"/>
    </source>
</evidence>
<dbReference type="Proteomes" id="UP000006377">
    <property type="component" value="Chromosome"/>
</dbReference>
<feature type="coiled-coil region" evidence="1">
    <location>
        <begin position="60"/>
        <end position="101"/>
    </location>
</feature>
<dbReference type="RefSeq" id="WP_011995182.1">
    <property type="nucleotide sequence ID" value="NC_009719.1"/>
</dbReference>
<dbReference type="SMART" id="SM00052">
    <property type="entry name" value="EAL"/>
    <property type="match status" value="1"/>
</dbReference>
<evidence type="ECO:0000256" key="2">
    <source>
        <dbReference type="SAM" id="MobiDB-lite"/>
    </source>
</evidence>
<dbReference type="EMBL" id="CP000774">
    <property type="protein sequence ID" value="ABS61891.1"/>
    <property type="molecule type" value="Genomic_DNA"/>
</dbReference>
<dbReference type="KEGG" id="pla:Plav_0268"/>
<keyword evidence="5" id="KW-1185">Reference proteome</keyword>
<sequence>MPSPIKHLAATMLYALPSVALAWGATALFGFDPKLAALGGLIACLLGAEAHAAISRSVERKAVRKELQELTSLAAGLSRDLDDAADKIVELEERFERETAERMERIFSEIRVVESLVKRLAETREFSGAVVAAAQPPAIEASKPALELASPAPDSDVPPPKPEKRLEEMNDSELLETIRRSLETNRVDLYLQPVVSLPQRKVMYYEGLSRLRTDKGELIMPRDYMRVAEPAGMMPTVDNILLFRCIQVVRKLAQRNSKAGVFCNISAFSLLDEDFFPQFIDYMQHNTDLAQHLIFEFSQMTVNGAGPVERASLEALAALGFRFSMDQVTNLRFDVAALHDRNFRYVKVSAATMLEGRHTAGDIHAGDLKELLRRSGIQLIVDKVETEREVVDVLDLDVELGQGYLFGEPRPVRESVLREEPQPGISIAAD</sequence>
<dbReference type="AlphaFoldDB" id="A7HPQ8"/>
<evidence type="ECO:0000313" key="4">
    <source>
        <dbReference type="EMBL" id="ABS61891.1"/>
    </source>
</evidence>
<protein>
    <submittedName>
        <fullName evidence="4">Diguanylate phosphodiesterase</fullName>
    </submittedName>
</protein>
<dbReference type="InterPro" id="IPR001633">
    <property type="entry name" value="EAL_dom"/>
</dbReference>
<reference evidence="4 5" key="1">
    <citation type="journal article" date="2011" name="Stand. Genomic Sci.">
        <title>Complete genome sequence of Parvibaculum lavamentivorans type strain (DS-1(T)).</title>
        <authorList>
            <person name="Schleheck D."/>
            <person name="Weiss M."/>
            <person name="Pitluck S."/>
            <person name="Bruce D."/>
            <person name="Land M.L."/>
            <person name="Han S."/>
            <person name="Saunders E."/>
            <person name="Tapia R."/>
            <person name="Detter C."/>
            <person name="Brettin T."/>
            <person name="Han J."/>
            <person name="Woyke T."/>
            <person name="Goodwin L."/>
            <person name="Pennacchio L."/>
            <person name="Nolan M."/>
            <person name="Cook A.M."/>
            <person name="Kjelleberg S."/>
            <person name="Thomas T."/>
        </authorList>
    </citation>
    <scope>NUCLEOTIDE SEQUENCE [LARGE SCALE GENOMIC DNA]</scope>
    <source>
        <strain evidence="5">DS-1 / DSM 13023 / NCIMB 13966</strain>
    </source>
</reference>
<dbReference type="HOGENOM" id="CLU_036071_0_0_5"/>
<name>A7HPQ8_PARL1</name>